<evidence type="ECO:0000259" key="11">
    <source>
        <dbReference type="PROSITE" id="PS50109"/>
    </source>
</evidence>
<keyword evidence="13" id="KW-1185">Reference proteome</keyword>
<dbReference type="InterPro" id="IPR003661">
    <property type="entry name" value="HisK_dim/P_dom"/>
</dbReference>
<feature type="compositionally biased region" description="Low complexity" evidence="9">
    <location>
        <begin position="18"/>
        <end position="33"/>
    </location>
</feature>
<evidence type="ECO:0000256" key="1">
    <source>
        <dbReference type="ARBA" id="ARBA00000085"/>
    </source>
</evidence>
<sequence length="785" mass="80293">MTILSARPRWRGRPPDPGSTTGSSTGSTAAPPGRQAEVPGLTDPAQPAPAYAAGGPAAAVPAAPSTSSAESPSTGAGQAAAAWPPRSGPGRWAVTAAGALGYLFFAYLGRLTVPEGGSLALIWPANGVIAVWFAMLGWRRSLVVDSAVLFAAAAGVNLATGAPWALARDLGLVAVALGLVFGGVLGLVAPRLRGPRSAADGPTLRAGRDVAYVLLAGVSACLVSALVAVEITWVPLLRGSTAPGLELAVRNLAGVIAIVPVVLLARDRWQQHRAGRGAEGGHDDPRGAVRDSPVEVLALYAVTALAVLVVLTTHDRLSLSFLVLATSVWAGLRLSPLGANVHAVLLASTVVVTAVLGLGGFVPQGAARDAASVTQLWVAFVVALTMVLALDAAERRRLHADLDLARSGASDQAETLTRVLGAMAEGVVLIGDDGTVLLRNDAGARLTGGGAAAVGTHVDHRRMKVLRPDGQETTVDSLLRGRAARDADEPDGVSPPRDLLVVPADGGEARRLEVRASAVRVGGGRPATLVVYHDVTAERRERDGLASFAGVVAHDLVSPLSTVSGWTEVLATQVATMAGDGPVPPTASRALARIGVATTGMRDLIDDLLTFVTARDATLAHDAVDLGAIAVEVAARWSEEPVGGGRPRIEVGALPPVAGDAGQLRQVLDNLVGNAVKYVAPGVVPVVTVQGRRTEDVVVVEVTDNGIGIPHDQLDAVFDSFHRAHRGDYRGTGLGLSIVRSTVERHGGTVVADRVPGGGTVFRLTLPAAPDGVTPTGEGSRAHPA</sequence>
<dbReference type="Proteomes" id="UP000679307">
    <property type="component" value="Chromosome"/>
</dbReference>
<evidence type="ECO:0000256" key="9">
    <source>
        <dbReference type="SAM" id="MobiDB-lite"/>
    </source>
</evidence>
<keyword evidence="3 12" id="KW-0808">Transferase</keyword>
<keyword evidence="10" id="KW-0812">Transmembrane</keyword>
<keyword evidence="4" id="KW-0547">Nucleotide-binding</keyword>
<dbReference type="InterPro" id="IPR050351">
    <property type="entry name" value="BphY/WalK/GraS-like"/>
</dbReference>
<evidence type="ECO:0000256" key="3">
    <source>
        <dbReference type="ARBA" id="ARBA00022679"/>
    </source>
</evidence>
<dbReference type="GO" id="GO:0004673">
    <property type="term" value="F:protein histidine kinase activity"/>
    <property type="evidence" value="ECO:0007669"/>
    <property type="project" value="UniProtKB-EC"/>
</dbReference>
<feature type="region of interest" description="Disordered" evidence="9">
    <location>
        <begin position="1"/>
        <end position="86"/>
    </location>
</feature>
<feature type="transmembrane region" description="Helical" evidence="10">
    <location>
        <begin position="374"/>
        <end position="393"/>
    </location>
</feature>
<accession>A0ABX8EHI1</accession>
<dbReference type="PROSITE" id="PS50109">
    <property type="entry name" value="HIS_KIN"/>
    <property type="match status" value="1"/>
</dbReference>
<evidence type="ECO:0000256" key="2">
    <source>
        <dbReference type="ARBA" id="ARBA00012438"/>
    </source>
</evidence>
<evidence type="ECO:0000256" key="7">
    <source>
        <dbReference type="ARBA" id="ARBA00023012"/>
    </source>
</evidence>
<evidence type="ECO:0000256" key="4">
    <source>
        <dbReference type="ARBA" id="ARBA00022741"/>
    </source>
</evidence>
<feature type="transmembrane region" description="Helical" evidence="10">
    <location>
        <begin position="92"/>
        <end position="110"/>
    </location>
</feature>
<name>A0ABX8EHI1_9ACTN</name>
<evidence type="ECO:0000313" key="13">
    <source>
        <dbReference type="Proteomes" id="UP000679307"/>
    </source>
</evidence>
<dbReference type="EC" id="2.7.13.3" evidence="2"/>
<dbReference type="SMART" id="SM00387">
    <property type="entry name" value="HATPase_c"/>
    <property type="match status" value="1"/>
</dbReference>
<feature type="transmembrane region" description="Helical" evidence="10">
    <location>
        <begin position="341"/>
        <end position="362"/>
    </location>
</feature>
<dbReference type="CDD" id="cd00082">
    <property type="entry name" value="HisKA"/>
    <property type="match status" value="1"/>
</dbReference>
<gene>
    <name evidence="12" type="primary">cph1_4</name>
    <name evidence="12" type="ORF">ENKNEFLB_02369</name>
</gene>
<feature type="compositionally biased region" description="Low complexity" evidence="9">
    <location>
        <begin position="44"/>
        <end position="77"/>
    </location>
</feature>
<feature type="transmembrane region" description="Helical" evidence="10">
    <location>
        <begin position="247"/>
        <end position="265"/>
    </location>
</feature>
<feature type="transmembrane region" description="Helical" evidence="10">
    <location>
        <begin position="116"/>
        <end position="135"/>
    </location>
</feature>
<keyword evidence="5" id="KW-0418">Kinase</keyword>
<feature type="transmembrane region" description="Helical" evidence="10">
    <location>
        <begin position="170"/>
        <end position="189"/>
    </location>
</feature>
<evidence type="ECO:0000313" key="12">
    <source>
        <dbReference type="EMBL" id="QVT79979.1"/>
    </source>
</evidence>
<feature type="transmembrane region" description="Helical" evidence="10">
    <location>
        <begin position="210"/>
        <end position="235"/>
    </location>
</feature>
<feature type="domain" description="Histidine kinase" evidence="11">
    <location>
        <begin position="551"/>
        <end position="770"/>
    </location>
</feature>
<reference evidence="12 13" key="1">
    <citation type="submission" date="2021-05" db="EMBL/GenBank/DDBJ databases">
        <title>Complete genome of Nocardioides aquaticus KCTC 9944T isolated from meromictic and hypersaline Ekho Lake, Antarctica.</title>
        <authorList>
            <person name="Hwang K."/>
            <person name="Kim K.M."/>
            <person name="Choe H."/>
        </authorList>
    </citation>
    <scope>NUCLEOTIDE SEQUENCE [LARGE SCALE GENOMIC DNA]</scope>
    <source>
        <strain evidence="12 13">KCTC 9944</strain>
    </source>
</reference>
<feature type="transmembrane region" description="Helical" evidence="10">
    <location>
        <begin position="142"/>
        <end position="164"/>
    </location>
</feature>
<dbReference type="PANTHER" id="PTHR42878">
    <property type="entry name" value="TWO-COMPONENT HISTIDINE KINASE"/>
    <property type="match status" value="1"/>
</dbReference>
<proteinExistence type="predicted"/>
<comment type="catalytic activity">
    <reaction evidence="1">
        <text>ATP + protein L-histidine = ADP + protein N-phospho-L-histidine.</text>
        <dbReference type="EC" id="2.7.13.3"/>
    </reaction>
</comment>
<evidence type="ECO:0000256" key="6">
    <source>
        <dbReference type="ARBA" id="ARBA00022840"/>
    </source>
</evidence>
<evidence type="ECO:0000256" key="10">
    <source>
        <dbReference type="SAM" id="Phobius"/>
    </source>
</evidence>
<dbReference type="SMART" id="SM00388">
    <property type="entry name" value="HisKA"/>
    <property type="match status" value="1"/>
</dbReference>
<dbReference type="InterPro" id="IPR005467">
    <property type="entry name" value="His_kinase_dom"/>
</dbReference>
<dbReference type="EMBL" id="CP075371">
    <property type="protein sequence ID" value="QVT79979.1"/>
    <property type="molecule type" value="Genomic_DNA"/>
</dbReference>
<evidence type="ECO:0000256" key="5">
    <source>
        <dbReference type="ARBA" id="ARBA00022777"/>
    </source>
</evidence>
<dbReference type="PANTHER" id="PTHR42878:SF7">
    <property type="entry name" value="SENSOR HISTIDINE KINASE GLRK"/>
    <property type="match status" value="1"/>
</dbReference>
<organism evidence="12 13">
    <name type="scientific">Nocardioides aquaticus</name>
    <dbReference type="NCBI Taxonomy" id="160826"/>
    <lineage>
        <taxon>Bacteria</taxon>
        <taxon>Bacillati</taxon>
        <taxon>Actinomycetota</taxon>
        <taxon>Actinomycetes</taxon>
        <taxon>Propionibacteriales</taxon>
        <taxon>Nocardioidaceae</taxon>
        <taxon>Nocardioides</taxon>
    </lineage>
</organism>
<protein>
    <recommendedName>
        <fullName evidence="8">Sensor-like histidine kinase SenX3</fullName>
        <ecNumber evidence="2">2.7.13.3</ecNumber>
    </recommendedName>
</protein>
<keyword evidence="6" id="KW-0067">ATP-binding</keyword>
<keyword evidence="7" id="KW-0902">Two-component regulatory system</keyword>
<keyword evidence="10" id="KW-1133">Transmembrane helix</keyword>
<keyword evidence="10" id="KW-0472">Membrane</keyword>
<dbReference type="Pfam" id="PF02518">
    <property type="entry name" value="HATPase_c"/>
    <property type="match status" value="1"/>
</dbReference>
<feature type="transmembrane region" description="Helical" evidence="10">
    <location>
        <begin position="294"/>
        <end position="311"/>
    </location>
</feature>
<dbReference type="InterPro" id="IPR003594">
    <property type="entry name" value="HATPase_dom"/>
</dbReference>
<evidence type="ECO:0000256" key="8">
    <source>
        <dbReference type="ARBA" id="ARBA00039401"/>
    </source>
</evidence>